<accession>A0AAD1UDI6</accession>
<dbReference type="GO" id="GO:0005768">
    <property type="term" value="C:endosome"/>
    <property type="evidence" value="ECO:0007669"/>
    <property type="project" value="TreeGrafter"/>
</dbReference>
<dbReference type="Pfam" id="PF00787">
    <property type="entry name" value="PX"/>
    <property type="match status" value="1"/>
</dbReference>
<dbReference type="Proteomes" id="UP001295684">
    <property type="component" value="Unassembled WGS sequence"/>
</dbReference>
<reference evidence="3" key="1">
    <citation type="submission" date="2023-07" db="EMBL/GenBank/DDBJ databases">
        <authorList>
            <consortium name="AG Swart"/>
            <person name="Singh M."/>
            <person name="Singh A."/>
            <person name="Seah K."/>
            <person name="Emmerich C."/>
        </authorList>
    </citation>
    <scope>NUCLEOTIDE SEQUENCE</scope>
    <source>
        <strain evidence="3">DP1</strain>
    </source>
</reference>
<dbReference type="AlphaFoldDB" id="A0AAD1UDI6"/>
<name>A0AAD1UDI6_EUPCR</name>
<comment type="caution">
    <text evidence="3">The sequence shown here is derived from an EMBL/GenBank/DDBJ whole genome shotgun (WGS) entry which is preliminary data.</text>
</comment>
<keyword evidence="4" id="KW-1185">Reference proteome</keyword>
<dbReference type="EMBL" id="CAMPGE010004358">
    <property type="protein sequence ID" value="CAI2363203.1"/>
    <property type="molecule type" value="Genomic_DNA"/>
</dbReference>
<feature type="region of interest" description="Disordered" evidence="1">
    <location>
        <begin position="154"/>
        <end position="178"/>
    </location>
</feature>
<dbReference type="InterPro" id="IPR001683">
    <property type="entry name" value="PX_dom"/>
</dbReference>
<dbReference type="InterPro" id="IPR036871">
    <property type="entry name" value="PX_dom_sf"/>
</dbReference>
<feature type="compositionally biased region" description="Acidic residues" evidence="1">
    <location>
        <begin position="130"/>
        <end position="139"/>
    </location>
</feature>
<evidence type="ECO:0000313" key="3">
    <source>
        <dbReference type="EMBL" id="CAI2363203.1"/>
    </source>
</evidence>
<feature type="domain" description="PX" evidence="2">
    <location>
        <begin position="185"/>
        <end position="305"/>
    </location>
</feature>
<sequence length="604" mass="70430">MEDMKLSEEEQDFYQKVFDYSAKQKKRYKGKNILVASAEDVKRVFSTSNTSNDYLAQIWKFCSNKNRFLIKQDFFKALKCIAVIQKNDSFDDIKTHLKEDFPLPVFDDENIKEFIPKAKEDKEEEKEIQIDNDSDNSDLDADFDDLKMKIEEEKTTFPPKSKASSFSQNKNRNDVEESKVPSGLHISIPKFETITQGWLGMNSYTQYKVVTIANNISPLKNDEYIVWRRFSDFDWLHNVITQTNSLEGVVLPKLPEKSYLQKQDEAFLETRRTRLEGFLKTIVEHSSLKCSEPVHQFLTERNEERFTGIKQKDTSSWKDSIYDYALTVKNFDIDRFVSNISQYFDSEEPEQFHLKKEHQTHIEHLLDYEVHLEKLVDAIEQKYRTTNEISERMTKIALKIEKYRLSSDQMQLRKIFDKNTTVDDDLIEDLDEVSLNKMESKETQDVGKDYVKVERVPFQNNVFPALKAGATANKPLTENWKILYIELKSQLSKVQGLRETLQRRSSAISSYKTNIEVLRKKRSKASASYNLENLQPEIYALEKSNIELDKKIQTMNKVLGQDLACFTLGATIKKVLETFTEDNRKDVSQGVKIVAAQDSKISDK</sequence>
<organism evidence="3 4">
    <name type="scientific">Euplotes crassus</name>
    <dbReference type="NCBI Taxonomy" id="5936"/>
    <lineage>
        <taxon>Eukaryota</taxon>
        <taxon>Sar</taxon>
        <taxon>Alveolata</taxon>
        <taxon>Ciliophora</taxon>
        <taxon>Intramacronucleata</taxon>
        <taxon>Spirotrichea</taxon>
        <taxon>Hypotrichia</taxon>
        <taxon>Euplotida</taxon>
        <taxon>Euplotidae</taxon>
        <taxon>Moneuplotes</taxon>
    </lineage>
</organism>
<feature type="region of interest" description="Disordered" evidence="1">
    <location>
        <begin position="120"/>
        <end position="139"/>
    </location>
</feature>
<dbReference type="PANTHER" id="PTHR10555">
    <property type="entry name" value="SORTING NEXIN"/>
    <property type="match status" value="1"/>
</dbReference>
<dbReference type="Gene3D" id="1.10.238.10">
    <property type="entry name" value="EF-hand"/>
    <property type="match status" value="1"/>
</dbReference>
<evidence type="ECO:0000256" key="1">
    <source>
        <dbReference type="SAM" id="MobiDB-lite"/>
    </source>
</evidence>
<dbReference type="SUPFAM" id="SSF64268">
    <property type="entry name" value="PX domain"/>
    <property type="match status" value="1"/>
</dbReference>
<dbReference type="PANTHER" id="PTHR10555:SF170">
    <property type="entry name" value="FI18122P1"/>
    <property type="match status" value="1"/>
</dbReference>
<evidence type="ECO:0000259" key="2">
    <source>
        <dbReference type="PROSITE" id="PS50195"/>
    </source>
</evidence>
<proteinExistence type="predicted"/>
<dbReference type="SMART" id="SM00312">
    <property type="entry name" value="PX"/>
    <property type="match status" value="1"/>
</dbReference>
<protein>
    <recommendedName>
        <fullName evidence="2">PX domain-containing protein</fullName>
    </recommendedName>
</protein>
<dbReference type="PROSITE" id="PS50195">
    <property type="entry name" value="PX"/>
    <property type="match status" value="1"/>
</dbReference>
<dbReference type="Gene3D" id="3.30.1520.10">
    <property type="entry name" value="Phox-like domain"/>
    <property type="match status" value="1"/>
</dbReference>
<evidence type="ECO:0000313" key="4">
    <source>
        <dbReference type="Proteomes" id="UP001295684"/>
    </source>
</evidence>
<dbReference type="GO" id="GO:0035091">
    <property type="term" value="F:phosphatidylinositol binding"/>
    <property type="evidence" value="ECO:0007669"/>
    <property type="project" value="InterPro"/>
</dbReference>
<gene>
    <name evidence="3" type="ORF">ECRASSUSDP1_LOCUS4533</name>
</gene>
<feature type="compositionally biased region" description="Basic and acidic residues" evidence="1">
    <location>
        <begin position="120"/>
        <end position="129"/>
    </location>
</feature>